<evidence type="ECO:0000256" key="2">
    <source>
        <dbReference type="SAM" id="Phobius"/>
    </source>
</evidence>
<dbReference type="RefSeq" id="WP_105335414.1">
    <property type="nucleotide sequence ID" value="NZ_PUHZ01000011.1"/>
</dbReference>
<gene>
    <name evidence="3" type="ORF">C5Y93_10665</name>
</gene>
<dbReference type="PROSITE" id="PS50005">
    <property type="entry name" value="TPR"/>
    <property type="match status" value="1"/>
</dbReference>
<keyword evidence="1" id="KW-0802">TPR repeat</keyword>
<dbReference type="AlphaFoldDB" id="A0A2S8GNL4"/>
<dbReference type="EMBL" id="PUHZ01000011">
    <property type="protein sequence ID" value="PQO46036.1"/>
    <property type="molecule type" value="Genomic_DNA"/>
</dbReference>
<keyword evidence="2" id="KW-1133">Transmembrane helix</keyword>
<protein>
    <submittedName>
        <fullName evidence="3">Uncharacterized protein</fullName>
    </submittedName>
</protein>
<dbReference type="Pfam" id="PF14559">
    <property type="entry name" value="TPR_19"/>
    <property type="match status" value="1"/>
</dbReference>
<dbReference type="InterPro" id="IPR011990">
    <property type="entry name" value="TPR-like_helical_dom_sf"/>
</dbReference>
<accession>A0A2S8GNL4</accession>
<organism evidence="3 4">
    <name type="scientific">Blastopirellula marina</name>
    <dbReference type="NCBI Taxonomy" id="124"/>
    <lineage>
        <taxon>Bacteria</taxon>
        <taxon>Pseudomonadati</taxon>
        <taxon>Planctomycetota</taxon>
        <taxon>Planctomycetia</taxon>
        <taxon>Pirellulales</taxon>
        <taxon>Pirellulaceae</taxon>
        <taxon>Blastopirellula</taxon>
    </lineage>
</organism>
<feature type="transmembrane region" description="Helical" evidence="2">
    <location>
        <begin position="24"/>
        <end position="44"/>
    </location>
</feature>
<dbReference type="Gene3D" id="1.25.40.10">
    <property type="entry name" value="Tetratricopeptide repeat domain"/>
    <property type="match status" value="1"/>
</dbReference>
<dbReference type="InterPro" id="IPR019734">
    <property type="entry name" value="TPR_rpt"/>
</dbReference>
<dbReference type="SUPFAM" id="SSF48452">
    <property type="entry name" value="TPR-like"/>
    <property type="match status" value="1"/>
</dbReference>
<keyword evidence="2" id="KW-0812">Transmembrane</keyword>
<dbReference type="SMART" id="SM00028">
    <property type="entry name" value="TPR"/>
    <property type="match status" value="3"/>
</dbReference>
<dbReference type="Proteomes" id="UP000237819">
    <property type="component" value="Unassembled WGS sequence"/>
</dbReference>
<reference evidence="3 4" key="1">
    <citation type="submission" date="2018-02" db="EMBL/GenBank/DDBJ databases">
        <title>Comparative genomes isolates from brazilian mangrove.</title>
        <authorList>
            <person name="Araujo J.E."/>
            <person name="Taketani R.G."/>
            <person name="Silva M.C.P."/>
            <person name="Loureco M.V."/>
            <person name="Andreote F.D."/>
        </authorList>
    </citation>
    <scope>NUCLEOTIDE SEQUENCE [LARGE SCALE GENOMIC DNA]</scope>
    <source>
        <strain evidence="3 4">Nap-Phe MGV</strain>
    </source>
</reference>
<proteinExistence type="predicted"/>
<comment type="caution">
    <text evidence="3">The sequence shown here is derived from an EMBL/GenBank/DDBJ whole genome shotgun (WGS) entry which is preliminary data.</text>
</comment>
<evidence type="ECO:0000313" key="4">
    <source>
        <dbReference type="Proteomes" id="UP000237819"/>
    </source>
</evidence>
<dbReference type="OrthoDB" id="267308at2"/>
<feature type="repeat" description="TPR" evidence="1">
    <location>
        <begin position="84"/>
        <end position="117"/>
    </location>
</feature>
<evidence type="ECO:0000313" key="3">
    <source>
        <dbReference type="EMBL" id="PQO46036.1"/>
    </source>
</evidence>
<keyword evidence="2" id="KW-0472">Membrane</keyword>
<evidence type="ECO:0000256" key="1">
    <source>
        <dbReference type="PROSITE-ProRule" id="PRU00339"/>
    </source>
</evidence>
<name>A0A2S8GNL4_9BACT</name>
<sequence length="310" mass="34938">MNPSNPTQTASQTSPRPKRGRWPIGRWLLTSVILLAVYVGITMLSNTSRAQWKWAEALQALDAGEIEQAKQYAQEALEIAPEDPLLRLYAGELYYRLDEPEKAHQQIDQAIALDENNAYVLTTGSFLLARLGDHEKSLALSDKLVELAQSKRAIHPHQAENHRAYAIALAADDGEASQQRIQQGLTDIEAALAVFENNHAPIGKQVASYIDTRGYLKLFAGEPEEALADLNTAIAIYEKDYDQLLSKLSPEQIENKPLHVLAYEDELRDVLAVLYWHRSQVYEKLNLPEEAEHDWLMAKKFGLSRTKGIW</sequence>